<gene>
    <name evidence="4" type="ORF">AOQ84DRAFT_353922</name>
</gene>
<dbReference type="GO" id="GO:0016020">
    <property type="term" value="C:membrane"/>
    <property type="evidence" value="ECO:0007669"/>
    <property type="project" value="TreeGrafter"/>
</dbReference>
<keyword evidence="1" id="KW-0378">Hydrolase</keyword>
<dbReference type="GO" id="GO:0019369">
    <property type="term" value="P:arachidonate metabolic process"/>
    <property type="evidence" value="ECO:0007669"/>
    <property type="project" value="TreeGrafter"/>
</dbReference>
<name>A0A8E2F3L7_9PEZI</name>
<sequence>MNNATSVSSQNCTSLTLSELFQQIVRRFQALLEKNSYVVNDSDLACRLDDMLLKLRHWSNEIKFDQGVLDLLETKSTNLTQATRFFLKDIDFHLRKVEQACNNGKQPAETEPSTTQNSRADVLDQLQKSVDCLNGQVAPYCSFFSVETKKGAVWRLRQELANTQTGQRSRTQEPVPGPSASRGPILQLRGTSPSHSIFPRTSVVDNSDSHPLSPWSRKVILSLDGGGIRVYTSLLILRGIMDIIASIESNSQPEDLKYAAYMYPLEINEASADYPWLGRSLVKPGKQRSETESSQQDPESSTENVSTLRKSNFHPSHYFDYIFGAGTGGLAAIALGRMHISINETLEQLDVLGNEVFGKRSAVKEVPRAIVQPYVGAWKDAVTDVSQFGADMTHEYTLNTLEKALENIIGDHKDITTSHLCLDMKEEPFRGDPKKCRTVVVAQSLRRTEDTNFSGTACLFHSFDTLPSMRPSCRLAPISPPLFDVAKITLATQGLFLPVNIGSLIFRDATKLANNPSVIAVEEVELLHEQHPQLLLSIGSGAPDPEDDIRELQRTIDWQRRRSLAPSSSLEWVESDPFKTKIQRRRRRKDAGPFNDMARDLTVRSESIHQHLLSAHAKQVPIHRFNVPGLKDEPLDEWQPRKDGSKTKAFLEQETTQYLAKPEVNAELLKVAWELVNIRRRRAETERWEQFATDFIYTCPEKTCPSATTTAAAAAVPKVYPTRADLRTHGIEQHSIEPVADTVPATESRKPPALFCSHEPCPAGRGEAFGSLAEVGAHLKAAHGIAEPRLLRRYELERWLDQGRVLKTETEAFGVKPKLEQDLKGRPSYPARNANFRGLSDGMRRGKKKRGKKAEGGRQKG</sequence>
<evidence type="ECO:0000256" key="2">
    <source>
        <dbReference type="ARBA" id="ARBA00022963"/>
    </source>
</evidence>
<dbReference type="PANTHER" id="PTHR24185">
    <property type="entry name" value="CALCIUM-INDEPENDENT PHOSPHOLIPASE A2-GAMMA"/>
    <property type="match status" value="1"/>
</dbReference>
<evidence type="ECO:0000313" key="5">
    <source>
        <dbReference type="Proteomes" id="UP000250140"/>
    </source>
</evidence>
<feature type="region of interest" description="Disordered" evidence="3">
    <location>
        <begin position="285"/>
        <end position="307"/>
    </location>
</feature>
<dbReference type="OrthoDB" id="626167at2759"/>
<feature type="region of interest" description="Disordered" evidence="3">
    <location>
        <begin position="822"/>
        <end position="861"/>
    </location>
</feature>
<dbReference type="Proteomes" id="UP000250140">
    <property type="component" value="Unassembled WGS sequence"/>
</dbReference>
<dbReference type="InterPro" id="IPR016035">
    <property type="entry name" value="Acyl_Trfase/lysoPLipase"/>
</dbReference>
<feature type="compositionally biased region" description="Polar residues" evidence="3">
    <location>
        <begin position="160"/>
        <end position="169"/>
    </location>
</feature>
<feature type="region of interest" description="Disordered" evidence="3">
    <location>
        <begin position="160"/>
        <end position="184"/>
    </location>
</feature>
<reference evidence="4 5" key="1">
    <citation type="journal article" date="2016" name="Nat. Commun.">
        <title>Ectomycorrhizal ecology is imprinted in the genome of the dominant symbiotic fungus Cenococcum geophilum.</title>
        <authorList>
            <consortium name="DOE Joint Genome Institute"/>
            <person name="Peter M."/>
            <person name="Kohler A."/>
            <person name="Ohm R.A."/>
            <person name="Kuo A."/>
            <person name="Krutzmann J."/>
            <person name="Morin E."/>
            <person name="Arend M."/>
            <person name="Barry K.W."/>
            <person name="Binder M."/>
            <person name="Choi C."/>
            <person name="Clum A."/>
            <person name="Copeland A."/>
            <person name="Grisel N."/>
            <person name="Haridas S."/>
            <person name="Kipfer T."/>
            <person name="LaButti K."/>
            <person name="Lindquist E."/>
            <person name="Lipzen A."/>
            <person name="Maire R."/>
            <person name="Meier B."/>
            <person name="Mihaltcheva S."/>
            <person name="Molinier V."/>
            <person name="Murat C."/>
            <person name="Poggeler S."/>
            <person name="Quandt C.A."/>
            <person name="Sperisen C."/>
            <person name="Tritt A."/>
            <person name="Tisserant E."/>
            <person name="Crous P.W."/>
            <person name="Henrissat B."/>
            <person name="Nehls U."/>
            <person name="Egli S."/>
            <person name="Spatafora J.W."/>
            <person name="Grigoriev I.V."/>
            <person name="Martin F.M."/>
        </authorList>
    </citation>
    <scope>NUCLEOTIDE SEQUENCE [LARGE SCALE GENOMIC DNA]</scope>
    <source>
        <strain evidence="4 5">CBS 207.34</strain>
    </source>
</reference>
<keyword evidence="2" id="KW-0442">Lipid degradation</keyword>
<evidence type="ECO:0000256" key="1">
    <source>
        <dbReference type="ARBA" id="ARBA00022801"/>
    </source>
</evidence>
<evidence type="ECO:0000256" key="3">
    <source>
        <dbReference type="SAM" id="MobiDB-lite"/>
    </source>
</evidence>
<accession>A0A8E2F3L7</accession>
<dbReference type="GO" id="GO:0016042">
    <property type="term" value="P:lipid catabolic process"/>
    <property type="evidence" value="ECO:0007669"/>
    <property type="project" value="UniProtKB-KW"/>
</dbReference>
<organism evidence="4 5">
    <name type="scientific">Glonium stellatum</name>
    <dbReference type="NCBI Taxonomy" id="574774"/>
    <lineage>
        <taxon>Eukaryota</taxon>
        <taxon>Fungi</taxon>
        <taxon>Dikarya</taxon>
        <taxon>Ascomycota</taxon>
        <taxon>Pezizomycotina</taxon>
        <taxon>Dothideomycetes</taxon>
        <taxon>Pleosporomycetidae</taxon>
        <taxon>Gloniales</taxon>
        <taxon>Gloniaceae</taxon>
        <taxon>Glonium</taxon>
    </lineage>
</organism>
<keyword evidence="5" id="KW-1185">Reference proteome</keyword>
<dbReference type="SUPFAM" id="SSF52151">
    <property type="entry name" value="FabD/lysophospholipase-like"/>
    <property type="match status" value="1"/>
</dbReference>
<dbReference type="AlphaFoldDB" id="A0A8E2F3L7"/>
<dbReference type="PANTHER" id="PTHR24185:SF1">
    <property type="entry name" value="CALCIUM-INDEPENDENT PHOSPHOLIPASE A2-GAMMA"/>
    <property type="match status" value="1"/>
</dbReference>
<feature type="compositionally biased region" description="Polar residues" evidence="3">
    <location>
        <begin position="292"/>
        <end position="307"/>
    </location>
</feature>
<protein>
    <recommendedName>
        <fullName evidence="6">PNPLA domain-containing protein</fullName>
    </recommendedName>
</protein>
<evidence type="ECO:0000313" key="4">
    <source>
        <dbReference type="EMBL" id="OCL09668.1"/>
    </source>
</evidence>
<keyword evidence="2" id="KW-0443">Lipid metabolism</keyword>
<dbReference type="GO" id="GO:0047499">
    <property type="term" value="F:calcium-independent phospholipase A2 activity"/>
    <property type="evidence" value="ECO:0007669"/>
    <property type="project" value="TreeGrafter"/>
</dbReference>
<dbReference type="Gene3D" id="3.40.1090.10">
    <property type="entry name" value="Cytosolic phospholipase A2 catalytic domain"/>
    <property type="match status" value="1"/>
</dbReference>
<evidence type="ECO:0008006" key="6">
    <source>
        <dbReference type="Google" id="ProtNLM"/>
    </source>
</evidence>
<dbReference type="EMBL" id="KV749382">
    <property type="protein sequence ID" value="OCL09668.1"/>
    <property type="molecule type" value="Genomic_DNA"/>
</dbReference>
<proteinExistence type="predicted"/>